<proteinExistence type="predicted"/>
<keyword evidence="4" id="KW-1185">Reference proteome</keyword>
<dbReference type="PANTHER" id="PTHR15863">
    <property type="entry name" value="MRN COMPLEX-INTERACTING PROTEIN"/>
    <property type="match status" value="1"/>
</dbReference>
<dbReference type="KEGG" id="gmh:115552080"/>
<dbReference type="InterPro" id="IPR049472">
    <property type="entry name" value="MRNIP_N"/>
</dbReference>
<feature type="region of interest" description="Disordered" evidence="1">
    <location>
        <begin position="192"/>
        <end position="236"/>
    </location>
</feature>
<evidence type="ECO:0000313" key="4">
    <source>
        <dbReference type="Proteomes" id="UP000694546"/>
    </source>
</evidence>
<accession>A0A8C5CIP0</accession>
<dbReference type="Proteomes" id="UP000694546">
    <property type="component" value="Chromosome 10"/>
</dbReference>
<dbReference type="Ensembl" id="ENSGMOT00000032428.1">
    <property type="protein sequence ID" value="ENSGMOP00000061467.1"/>
    <property type="gene ID" value="ENSGMOG00000033537.1"/>
</dbReference>
<evidence type="ECO:0000259" key="2">
    <source>
        <dbReference type="Pfam" id="PF15749"/>
    </source>
</evidence>
<dbReference type="GeneID" id="115552080"/>
<dbReference type="OrthoDB" id="5960226at2759"/>
<dbReference type="Pfam" id="PF15749">
    <property type="entry name" value="MRNIP"/>
    <property type="match status" value="1"/>
</dbReference>
<reference evidence="3" key="2">
    <citation type="submission" date="2025-09" db="UniProtKB">
        <authorList>
            <consortium name="Ensembl"/>
        </authorList>
    </citation>
    <scope>IDENTIFICATION</scope>
</reference>
<dbReference type="GeneTree" id="ENSGT00390000006124"/>
<evidence type="ECO:0000313" key="3">
    <source>
        <dbReference type="Ensembl" id="ENSGMOP00000061467.1"/>
    </source>
</evidence>
<gene>
    <name evidence="3" type="primary">mrnip</name>
</gene>
<dbReference type="GO" id="GO:0005634">
    <property type="term" value="C:nucleus"/>
    <property type="evidence" value="ECO:0007669"/>
    <property type="project" value="TreeGrafter"/>
</dbReference>
<feature type="region of interest" description="Disordered" evidence="1">
    <location>
        <begin position="300"/>
        <end position="335"/>
    </location>
</feature>
<dbReference type="GO" id="GO:0003682">
    <property type="term" value="F:chromatin binding"/>
    <property type="evidence" value="ECO:0007669"/>
    <property type="project" value="TreeGrafter"/>
</dbReference>
<reference evidence="3" key="1">
    <citation type="submission" date="2025-08" db="UniProtKB">
        <authorList>
            <consortium name="Ensembl"/>
        </authorList>
    </citation>
    <scope>IDENTIFICATION</scope>
</reference>
<evidence type="ECO:0000256" key="1">
    <source>
        <dbReference type="SAM" id="MobiDB-lite"/>
    </source>
</evidence>
<dbReference type="AlphaFoldDB" id="A0A8C5CIP0"/>
<dbReference type="GO" id="GO:0007095">
    <property type="term" value="P:mitotic G2 DNA damage checkpoint signaling"/>
    <property type="evidence" value="ECO:0007669"/>
    <property type="project" value="TreeGrafter"/>
</dbReference>
<dbReference type="InterPro" id="IPR032739">
    <property type="entry name" value="MRNIP"/>
</dbReference>
<dbReference type="PANTHER" id="PTHR15863:SF2">
    <property type="entry name" value="MRN COMPLEX-INTERACTING PROTEIN"/>
    <property type="match status" value="1"/>
</dbReference>
<sequence length="347" mass="39209">MAQQFHVLRCYSCQTYQVQQVKKAKKWSCKMCGEKQSVFKEFGRGTGADCRRHVQKLNAKRGELEQEHVTWSLREKDEEAGQSFGDGAWAVSGHDLRPSNTEVAEESLWDKYLLNGQQEREEPEDTVYLSTSPLHDYRNARKRKRAVGRADEGSLNEEIHHHCRGGKLHQLPAMPISKPSTVQHTHISISTCSNQTRQDFTRNTSKRNNQANPGFTRGTINPEVNQTKPDVSNSGSDRFRVSNQPCSFMSSAAAPISKWAQFLPVPHQQEKEEEDEEDSHLANNMERKPLDMLESSATPCVGSMIESGHPSELPKAVSSQTLTPHLKPRPSLPFNSLFNTGDDFDMF</sequence>
<name>A0A8C5CIP0_GADMO</name>
<protein>
    <recommendedName>
        <fullName evidence="2">MRN complex-interacting protein N-terminal domain-containing protein</fullName>
    </recommendedName>
</protein>
<dbReference type="RefSeq" id="XP_030223692.1">
    <property type="nucleotide sequence ID" value="XM_030367832.1"/>
</dbReference>
<organism evidence="3 4">
    <name type="scientific">Gadus morhua</name>
    <name type="common">Atlantic cod</name>
    <dbReference type="NCBI Taxonomy" id="8049"/>
    <lineage>
        <taxon>Eukaryota</taxon>
        <taxon>Metazoa</taxon>
        <taxon>Chordata</taxon>
        <taxon>Craniata</taxon>
        <taxon>Vertebrata</taxon>
        <taxon>Euteleostomi</taxon>
        <taxon>Actinopterygii</taxon>
        <taxon>Neopterygii</taxon>
        <taxon>Teleostei</taxon>
        <taxon>Neoteleostei</taxon>
        <taxon>Acanthomorphata</taxon>
        <taxon>Zeiogadaria</taxon>
        <taxon>Gadariae</taxon>
        <taxon>Gadiformes</taxon>
        <taxon>Gadoidei</taxon>
        <taxon>Gadidae</taxon>
        <taxon>Gadus</taxon>
    </lineage>
</organism>
<dbReference type="CTD" id="51149"/>
<feature type="domain" description="MRN complex-interacting protein N-terminal" evidence="2">
    <location>
        <begin position="7"/>
        <end position="112"/>
    </location>
</feature>